<proteinExistence type="predicted"/>
<accession>A0A3P8EUN9</accession>
<sequence length="257" mass="28994">MYVVYMLFTRVILNRIGRTLGEGQPCEQAGFRTGFSTIVHTHHYEAHRNVARVKAAAVYYVQRLEEGIRLRRRVLRKLYSGFTTKVSPFYDNVVANVNSEESVKGVGVDFFVPSSTLSNVDLRKLFMNFFVSCIELHLDEAVLSLRHGGLPMIEDLKYMLTLKPMSVLLQVRQFVIVVGTQRAVVWSANKNIGLRTTRSVVAGKDNSKPKIGVWVHEKTGISVAGPVDTFAKSTIDSLTRYSHIYDTFNRIAKGYDA</sequence>
<dbReference type="Proteomes" id="UP000050761">
    <property type="component" value="Unassembled WGS sequence"/>
</dbReference>
<keyword evidence="2" id="KW-1185">Reference proteome</keyword>
<reference evidence="1 2" key="1">
    <citation type="submission" date="2018-11" db="EMBL/GenBank/DDBJ databases">
        <authorList>
            <consortium name="Pathogen Informatics"/>
        </authorList>
    </citation>
    <scope>NUCLEOTIDE SEQUENCE [LARGE SCALE GENOMIC DNA]</scope>
</reference>
<name>A0A3P8EUN9_HELPZ</name>
<evidence type="ECO:0000313" key="3">
    <source>
        <dbReference type="WBParaSite" id="HPBE_0001878201-mRNA-1"/>
    </source>
</evidence>
<evidence type="ECO:0000313" key="2">
    <source>
        <dbReference type="Proteomes" id="UP000050761"/>
    </source>
</evidence>
<organism evidence="1">
    <name type="scientific">Heligmosomoides polygyrus</name>
    <name type="common">Parasitic roundworm</name>
    <dbReference type="NCBI Taxonomy" id="6339"/>
    <lineage>
        <taxon>Eukaryota</taxon>
        <taxon>Metazoa</taxon>
        <taxon>Ecdysozoa</taxon>
        <taxon>Nematoda</taxon>
        <taxon>Chromadorea</taxon>
        <taxon>Rhabditida</taxon>
        <taxon>Rhabditina</taxon>
        <taxon>Rhabditomorpha</taxon>
        <taxon>Strongyloidea</taxon>
        <taxon>Heligmosomidae</taxon>
        <taxon>Heligmosomoides</taxon>
    </lineage>
</organism>
<dbReference type="AlphaFoldDB" id="A0A3P8EUN9"/>
<dbReference type="WBParaSite" id="HPBE_0001878201-mRNA-1">
    <property type="protein sequence ID" value="HPBE_0001878201-mRNA-1"/>
    <property type="gene ID" value="HPBE_0001878201"/>
</dbReference>
<evidence type="ECO:0000313" key="1">
    <source>
        <dbReference type="EMBL" id="VDP12883.1"/>
    </source>
</evidence>
<gene>
    <name evidence="1" type="ORF">HPBE_LOCUS18781</name>
</gene>
<reference evidence="3" key="2">
    <citation type="submission" date="2019-09" db="UniProtKB">
        <authorList>
            <consortium name="WormBaseParasite"/>
        </authorList>
    </citation>
    <scope>IDENTIFICATION</scope>
</reference>
<dbReference type="EMBL" id="UZAH01030912">
    <property type="protein sequence ID" value="VDP12883.1"/>
    <property type="molecule type" value="Genomic_DNA"/>
</dbReference>
<protein>
    <submittedName>
        <fullName evidence="3">WS_DGAT_C domain-containing protein</fullName>
    </submittedName>
</protein>
<dbReference type="OrthoDB" id="5876177at2759"/>